<dbReference type="EMBL" id="VUJX02000006">
    <property type="protein sequence ID" value="KAL0935780.1"/>
    <property type="molecule type" value="Genomic_DNA"/>
</dbReference>
<organism evidence="1 2">
    <name type="scientific">Colletotrichum truncatum</name>
    <name type="common">Anthracnose fungus</name>
    <name type="synonym">Colletotrichum capsici</name>
    <dbReference type="NCBI Taxonomy" id="5467"/>
    <lineage>
        <taxon>Eukaryota</taxon>
        <taxon>Fungi</taxon>
        <taxon>Dikarya</taxon>
        <taxon>Ascomycota</taxon>
        <taxon>Pezizomycotina</taxon>
        <taxon>Sordariomycetes</taxon>
        <taxon>Hypocreomycetidae</taxon>
        <taxon>Glomerellales</taxon>
        <taxon>Glomerellaceae</taxon>
        <taxon>Colletotrichum</taxon>
        <taxon>Colletotrichum truncatum species complex</taxon>
    </lineage>
</organism>
<protein>
    <submittedName>
        <fullName evidence="1">Uncharacterized protein</fullName>
    </submittedName>
</protein>
<accession>A0ACC3YV19</accession>
<comment type="caution">
    <text evidence="1">The sequence shown here is derived from an EMBL/GenBank/DDBJ whole genome shotgun (WGS) entry which is preliminary data.</text>
</comment>
<reference evidence="1 2" key="1">
    <citation type="journal article" date="2020" name="Phytopathology">
        <title>Genome Sequence Resources of Colletotrichum truncatum, C. plurivorum, C. musicola, and C. sojae: Four Species Pathogenic to Soybean (Glycine max).</title>
        <authorList>
            <person name="Rogerio F."/>
            <person name="Boufleur T.R."/>
            <person name="Ciampi-Guillardi M."/>
            <person name="Sukno S.A."/>
            <person name="Thon M.R."/>
            <person name="Massola Junior N.S."/>
            <person name="Baroncelli R."/>
        </authorList>
    </citation>
    <scope>NUCLEOTIDE SEQUENCE [LARGE SCALE GENOMIC DNA]</scope>
    <source>
        <strain evidence="1 2">CMES1059</strain>
    </source>
</reference>
<gene>
    <name evidence="1" type="ORF">CTRU02_210371</name>
</gene>
<dbReference type="Proteomes" id="UP000805649">
    <property type="component" value="Unassembled WGS sequence"/>
</dbReference>
<keyword evidence="2" id="KW-1185">Reference proteome</keyword>
<evidence type="ECO:0000313" key="1">
    <source>
        <dbReference type="EMBL" id="KAL0935780.1"/>
    </source>
</evidence>
<evidence type="ECO:0000313" key="2">
    <source>
        <dbReference type="Proteomes" id="UP000805649"/>
    </source>
</evidence>
<proteinExistence type="predicted"/>
<sequence>MKLYIAAALTLQTISVAAQTNAICQGFDGATPGDAQWAALNRKADLHLGPKGLWNGRIVTCRDYGGRARTVFAFCRSDSYREYTTKLERGFVACGSPGWKGCFVC</sequence>
<name>A0ACC3YV19_COLTU</name>